<feature type="transmembrane region" description="Helical" evidence="3">
    <location>
        <begin position="253"/>
        <end position="271"/>
    </location>
</feature>
<keyword evidence="3" id="KW-0472">Membrane</keyword>
<evidence type="ECO:0000256" key="2">
    <source>
        <dbReference type="SAM" id="MobiDB-lite"/>
    </source>
</evidence>
<gene>
    <name evidence="5" type="ORF">PROFUN_03725</name>
</gene>
<protein>
    <recommendedName>
        <fullName evidence="4">BHLH domain-containing protein</fullName>
    </recommendedName>
</protein>
<dbReference type="SUPFAM" id="SSF47459">
    <property type="entry name" value="HLH, helix-loop-helix DNA-binding domain"/>
    <property type="match status" value="1"/>
</dbReference>
<dbReference type="SMART" id="SM00353">
    <property type="entry name" value="HLH"/>
    <property type="match status" value="1"/>
</dbReference>
<keyword evidence="3" id="KW-1133">Transmembrane helix</keyword>
<feature type="region of interest" description="Disordered" evidence="2">
    <location>
        <begin position="13"/>
        <end position="33"/>
    </location>
</feature>
<dbReference type="InParanoid" id="A0A2P6NDM9"/>
<organism evidence="5 6">
    <name type="scientific">Planoprotostelium fungivorum</name>
    <dbReference type="NCBI Taxonomy" id="1890364"/>
    <lineage>
        <taxon>Eukaryota</taxon>
        <taxon>Amoebozoa</taxon>
        <taxon>Evosea</taxon>
        <taxon>Variosea</taxon>
        <taxon>Cavosteliida</taxon>
        <taxon>Cavosteliaceae</taxon>
        <taxon>Planoprotostelium</taxon>
    </lineage>
</organism>
<feature type="region of interest" description="Disordered" evidence="2">
    <location>
        <begin position="195"/>
        <end position="219"/>
    </location>
</feature>
<accession>A0A2P6NDM9</accession>
<reference evidence="5 6" key="1">
    <citation type="journal article" date="2018" name="Genome Biol. Evol.">
        <title>Multiple Roots of Fruiting Body Formation in Amoebozoa.</title>
        <authorList>
            <person name="Hillmann F."/>
            <person name="Forbes G."/>
            <person name="Novohradska S."/>
            <person name="Ferling I."/>
            <person name="Riege K."/>
            <person name="Groth M."/>
            <person name="Westermann M."/>
            <person name="Marz M."/>
            <person name="Spaller T."/>
            <person name="Winckler T."/>
            <person name="Schaap P."/>
            <person name="Glockner G."/>
        </authorList>
    </citation>
    <scope>NUCLEOTIDE SEQUENCE [LARGE SCALE GENOMIC DNA]</scope>
    <source>
        <strain evidence="5 6">Jena</strain>
    </source>
</reference>
<feature type="domain" description="BHLH" evidence="4">
    <location>
        <begin position="22"/>
        <end position="73"/>
    </location>
</feature>
<comment type="caution">
    <text evidence="5">The sequence shown here is derived from an EMBL/GenBank/DDBJ whole genome shotgun (WGS) entry which is preliminary data.</text>
</comment>
<dbReference type="AlphaFoldDB" id="A0A2P6NDM9"/>
<feature type="compositionally biased region" description="Low complexity" evidence="2">
    <location>
        <begin position="199"/>
        <end position="219"/>
    </location>
</feature>
<dbReference type="PROSITE" id="PS50888">
    <property type="entry name" value="BHLH"/>
    <property type="match status" value="1"/>
</dbReference>
<keyword evidence="1" id="KW-0175">Coiled coil</keyword>
<proteinExistence type="predicted"/>
<feature type="transmembrane region" description="Helical" evidence="3">
    <location>
        <begin position="311"/>
        <end position="332"/>
    </location>
</feature>
<evidence type="ECO:0000259" key="4">
    <source>
        <dbReference type="PROSITE" id="PS50888"/>
    </source>
</evidence>
<evidence type="ECO:0000256" key="1">
    <source>
        <dbReference type="SAM" id="Coils"/>
    </source>
</evidence>
<dbReference type="Proteomes" id="UP000241769">
    <property type="component" value="Unassembled WGS sequence"/>
</dbReference>
<dbReference type="EMBL" id="MDYQ01000111">
    <property type="protein sequence ID" value="PRP82035.1"/>
    <property type="molecule type" value="Genomic_DNA"/>
</dbReference>
<dbReference type="InterPro" id="IPR011598">
    <property type="entry name" value="bHLH_dom"/>
</dbReference>
<evidence type="ECO:0000256" key="3">
    <source>
        <dbReference type="SAM" id="Phobius"/>
    </source>
</evidence>
<dbReference type="Gene3D" id="4.10.280.10">
    <property type="entry name" value="Helix-loop-helix DNA-binding domain"/>
    <property type="match status" value="1"/>
</dbReference>
<name>A0A2P6NDM9_9EUKA</name>
<keyword evidence="3" id="KW-0812">Transmembrane</keyword>
<feature type="coiled-coil region" evidence="1">
    <location>
        <begin position="70"/>
        <end position="104"/>
    </location>
</feature>
<dbReference type="InterPro" id="IPR036638">
    <property type="entry name" value="HLH_DNA-bd_sf"/>
</dbReference>
<dbReference type="GO" id="GO:0046983">
    <property type="term" value="F:protein dimerization activity"/>
    <property type="evidence" value="ECO:0007669"/>
    <property type="project" value="InterPro"/>
</dbReference>
<evidence type="ECO:0000313" key="6">
    <source>
        <dbReference type="Proteomes" id="UP000241769"/>
    </source>
</evidence>
<keyword evidence="6" id="KW-1185">Reference proteome</keyword>
<sequence>MVEALVDSFFLPDEESSSPRIDKKRRHQATEQKGRQKINLQILDLKNLLPECRSVPTTKASVLECATSSLRRLQSLSVTLTNQNKSLLRENKKLHAELNRLREAGVFVQVITSDDDEPAIKSTELFSPEYSLSPEQLFLGSSPSNSMVFPPTKNISAPNVMQDVRLPDLSVEPQPLSCHEDDPFLTDYLTNLFQSSEEGTPTTDSDFSSPDGSSPLYSPSSSFKFTPFGPLDIPLSDDSPPDSSFTRFTKRRLLFVFLFMIPLFMSLDSLIPSNERFESNDIGAVRVPLEHDASYETTGISIQHYWDILRLVWFVVGGITGLGWVIGAFVWVNGLSEKYTYEESQKEQKIQKTKSQGLRRKAMRNTMKVKLQG</sequence>
<evidence type="ECO:0000313" key="5">
    <source>
        <dbReference type="EMBL" id="PRP82035.1"/>
    </source>
</evidence>
<dbReference type="Pfam" id="PF00010">
    <property type="entry name" value="HLH"/>
    <property type="match status" value="1"/>
</dbReference>